<proteinExistence type="predicted"/>
<evidence type="ECO:0000256" key="1">
    <source>
        <dbReference type="SAM" id="SignalP"/>
    </source>
</evidence>
<keyword evidence="1" id="KW-0732">Signal</keyword>
<feature type="chain" id="PRO_5030702592" description="Lipoprotein" evidence="1">
    <location>
        <begin position="24"/>
        <end position="137"/>
    </location>
</feature>
<dbReference type="AlphaFoldDB" id="A0A7W9A159"/>
<accession>A0A7W9A159</accession>
<reference evidence="2 3" key="1">
    <citation type="submission" date="2020-08" db="EMBL/GenBank/DDBJ databases">
        <title>Genomic Encyclopedia of Type Strains, Phase IV (KMG-IV): sequencing the most valuable type-strain genomes for metagenomic binning, comparative biology and taxonomic classification.</title>
        <authorList>
            <person name="Goeker M."/>
        </authorList>
    </citation>
    <scope>NUCLEOTIDE SEQUENCE [LARGE SCALE GENOMIC DNA]</scope>
    <source>
        <strain evidence="2 3">DSM 24448</strain>
    </source>
</reference>
<evidence type="ECO:0008006" key="4">
    <source>
        <dbReference type="Google" id="ProtNLM"/>
    </source>
</evidence>
<name>A0A7W9A159_9CAUL</name>
<sequence length="137" mass="14530">MLKRLVPVLAVLVLGGCASDMEADDPFADMFGGVPEDRAARVAVEAAAHPLGTEQNPVRVNMPAGQRAYLSRLRCADGKAPTFERLGSAGDGPYGTIMDGYQVDCPGSQPATNVIYLDMYHPSHVETKAPPGYTIVP</sequence>
<dbReference type="PROSITE" id="PS51257">
    <property type="entry name" value="PROKAR_LIPOPROTEIN"/>
    <property type="match status" value="1"/>
</dbReference>
<comment type="caution">
    <text evidence="2">The sequence shown here is derived from an EMBL/GenBank/DDBJ whole genome shotgun (WGS) entry which is preliminary data.</text>
</comment>
<organism evidence="2 3">
    <name type="scientific">Brevundimonas halotolerans</name>
    <dbReference type="NCBI Taxonomy" id="69670"/>
    <lineage>
        <taxon>Bacteria</taxon>
        <taxon>Pseudomonadati</taxon>
        <taxon>Pseudomonadota</taxon>
        <taxon>Alphaproteobacteria</taxon>
        <taxon>Caulobacterales</taxon>
        <taxon>Caulobacteraceae</taxon>
        <taxon>Brevundimonas</taxon>
    </lineage>
</organism>
<dbReference type="EMBL" id="JACIJB010000001">
    <property type="protein sequence ID" value="MBB5659516.1"/>
    <property type="molecule type" value="Genomic_DNA"/>
</dbReference>
<evidence type="ECO:0000313" key="3">
    <source>
        <dbReference type="Proteomes" id="UP000548978"/>
    </source>
</evidence>
<keyword evidence="3" id="KW-1185">Reference proteome</keyword>
<gene>
    <name evidence="2" type="ORF">FHS65_000234</name>
</gene>
<evidence type="ECO:0000313" key="2">
    <source>
        <dbReference type="EMBL" id="MBB5659516.1"/>
    </source>
</evidence>
<feature type="signal peptide" evidence="1">
    <location>
        <begin position="1"/>
        <end position="23"/>
    </location>
</feature>
<protein>
    <recommendedName>
        <fullName evidence="4">Lipoprotein</fullName>
    </recommendedName>
</protein>
<dbReference type="RefSeq" id="WP_164461833.1">
    <property type="nucleotide sequence ID" value="NZ_JACIJB010000001.1"/>
</dbReference>
<dbReference type="Proteomes" id="UP000548978">
    <property type="component" value="Unassembled WGS sequence"/>
</dbReference>